<keyword evidence="2" id="KW-0808">Transferase</keyword>
<dbReference type="Gene3D" id="3.30.460.10">
    <property type="entry name" value="Beta Polymerase, domain 2"/>
    <property type="match status" value="1"/>
</dbReference>
<dbReference type="SUPFAM" id="SSF81301">
    <property type="entry name" value="Nucleotidyltransferase"/>
    <property type="match status" value="1"/>
</dbReference>
<evidence type="ECO:0000313" key="2">
    <source>
        <dbReference type="EMBL" id="AYD46318.1"/>
    </source>
</evidence>
<proteinExistence type="predicted"/>
<dbReference type="KEGG" id="ark:D6B99_00980"/>
<dbReference type="CDD" id="cd05403">
    <property type="entry name" value="NT_KNTase_like"/>
    <property type="match status" value="1"/>
</dbReference>
<dbReference type="GO" id="GO:0016740">
    <property type="term" value="F:transferase activity"/>
    <property type="evidence" value="ECO:0007669"/>
    <property type="project" value="UniProtKB-KW"/>
</dbReference>
<evidence type="ECO:0000313" key="3">
    <source>
        <dbReference type="Proteomes" id="UP000266118"/>
    </source>
</evidence>
<dbReference type="PANTHER" id="PTHR43852">
    <property type="entry name" value="NUCLEOTIDYLTRANSFERASE"/>
    <property type="match status" value="1"/>
</dbReference>
<accession>A0A386HKB3</accession>
<dbReference type="InterPro" id="IPR052930">
    <property type="entry name" value="TA_antitoxin_MntA"/>
</dbReference>
<reference evidence="2 3" key="1">
    <citation type="submission" date="2018-09" db="EMBL/GenBank/DDBJ databases">
        <title>Arachidicoccus sp. nov., a bacterium isolated from soil.</title>
        <authorList>
            <person name="Weon H.-Y."/>
            <person name="Kwon S.-W."/>
            <person name="Lee S.A."/>
        </authorList>
    </citation>
    <scope>NUCLEOTIDE SEQUENCE [LARGE SCALE GENOMIC DNA]</scope>
    <source>
        <strain evidence="2 3">KIS59-12</strain>
    </source>
</reference>
<dbReference type="EMBL" id="CP032489">
    <property type="protein sequence ID" value="AYD46318.1"/>
    <property type="molecule type" value="Genomic_DNA"/>
</dbReference>
<dbReference type="InterPro" id="IPR043519">
    <property type="entry name" value="NT_sf"/>
</dbReference>
<sequence length="106" mass="12024">MNTFGITNKSYNLLLETLSKYREVEQAVLFGSRAKGNFKNGSDIDIAIKGKNCTAEIALNINAIINEDLPIPYYVDIVNYNSLQHDELKKHIDRVGVTFFQSRNIN</sequence>
<dbReference type="OrthoDB" id="9803106at2"/>
<evidence type="ECO:0000259" key="1">
    <source>
        <dbReference type="Pfam" id="PF18765"/>
    </source>
</evidence>
<dbReference type="InterPro" id="IPR041633">
    <property type="entry name" value="Polbeta"/>
</dbReference>
<feature type="domain" description="Polymerase beta nucleotidyltransferase" evidence="1">
    <location>
        <begin position="15"/>
        <end position="101"/>
    </location>
</feature>
<name>A0A386HKB3_9BACT</name>
<dbReference type="PANTHER" id="PTHR43852:SF3">
    <property type="entry name" value="NUCLEOTIDYLTRANSFERASE"/>
    <property type="match status" value="1"/>
</dbReference>
<protein>
    <submittedName>
        <fullName evidence="2">Nucleotidyltransferase domain-containing protein</fullName>
    </submittedName>
</protein>
<dbReference type="RefSeq" id="WP_119984220.1">
    <property type="nucleotide sequence ID" value="NZ_CP032489.1"/>
</dbReference>
<dbReference type="AlphaFoldDB" id="A0A386HKB3"/>
<gene>
    <name evidence="2" type="ORF">D6B99_00980</name>
</gene>
<dbReference type="Proteomes" id="UP000266118">
    <property type="component" value="Chromosome"/>
</dbReference>
<keyword evidence="3" id="KW-1185">Reference proteome</keyword>
<organism evidence="2 3">
    <name type="scientific">Arachidicoccus soli</name>
    <dbReference type="NCBI Taxonomy" id="2341117"/>
    <lineage>
        <taxon>Bacteria</taxon>
        <taxon>Pseudomonadati</taxon>
        <taxon>Bacteroidota</taxon>
        <taxon>Chitinophagia</taxon>
        <taxon>Chitinophagales</taxon>
        <taxon>Chitinophagaceae</taxon>
        <taxon>Arachidicoccus</taxon>
    </lineage>
</organism>
<dbReference type="Pfam" id="PF18765">
    <property type="entry name" value="Polbeta"/>
    <property type="match status" value="1"/>
</dbReference>